<dbReference type="SUPFAM" id="SSF48452">
    <property type="entry name" value="TPR-like"/>
    <property type="match status" value="2"/>
</dbReference>
<dbReference type="InterPro" id="IPR036097">
    <property type="entry name" value="HisK_dim/P_sf"/>
</dbReference>
<dbReference type="SUPFAM" id="SSF55874">
    <property type="entry name" value="ATPase domain of HSP90 chaperone/DNA topoisomerase II/histidine kinase"/>
    <property type="match status" value="1"/>
</dbReference>
<dbReference type="InterPro" id="IPR011006">
    <property type="entry name" value="CheY-like_superfamily"/>
</dbReference>
<dbReference type="FunFam" id="3.30.565.10:FF:000010">
    <property type="entry name" value="Sensor histidine kinase RcsC"/>
    <property type="match status" value="1"/>
</dbReference>
<dbReference type="EC" id="2.7.13.3" evidence="2"/>
<comment type="caution">
    <text evidence="7">Lacks conserved residue(s) required for the propagation of feature annotation.</text>
</comment>
<dbReference type="PROSITE" id="PS50110">
    <property type="entry name" value="RESPONSE_REGULATORY"/>
    <property type="match status" value="1"/>
</dbReference>
<keyword evidence="13" id="KW-1185">Reference proteome</keyword>
<evidence type="ECO:0000313" key="13">
    <source>
        <dbReference type="Proteomes" id="UP000244162"/>
    </source>
</evidence>
<comment type="caution">
    <text evidence="12">The sequence shown here is derived from an EMBL/GenBank/DDBJ whole genome shotgun (WGS) entry which is preliminary data.</text>
</comment>
<dbReference type="Pfam" id="PF13424">
    <property type="entry name" value="TPR_12"/>
    <property type="match status" value="1"/>
</dbReference>
<organism evidence="12 13">
    <name type="scientific">Sphingomonas oleivorans</name>
    <dbReference type="NCBI Taxonomy" id="1735121"/>
    <lineage>
        <taxon>Bacteria</taxon>
        <taxon>Pseudomonadati</taxon>
        <taxon>Pseudomonadota</taxon>
        <taxon>Alphaproteobacteria</taxon>
        <taxon>Sphingomonadales</taxon>
        <taxon>Sphingomonadaceae</taxon>
        <taxon>Sphingomonas</taxon>
    </lineage>
</organism>
<gene>
    <name evidence="12" type="ORF">CLG96_09070</name>
</gene>
<evidence type="ECO:0000313" key="12">
    <source>
        <dbReference type="EMBL" id="PTQ11571.1"/>
    </source>
</evidence>
<keyword evidence="9" id="KW-0812">Transmembrane</keyword>
<dbReference type="SMART" id="SM00028">
    <property type="entry name" value="TPR"/>
    <property type="match status" value="5"/>
</dbReference>
<keyword evidence="9" id="KW-0472">Membrane</keyword>
<dbReference type="PROSITE" id="PS50005">
    <property type="entry name" value="TPR"/>
    <property type="match status" value="1"/>
</dbReference>
<evidence type="ECO:0000259" key="11">
    <source>
        <dbReference type="PROSITE" id="PS50110"/>
    </source>
</evidence>
<evidence type="ECO:0000256" key="9">
    <source>
        <dbReference type="SAM" id="Phobius"/>
    </source>
</evidence>
<dbReference type="PROSITE" id="PS50109">
    <property type="entry name" value="HIS_KIN"/>
    <property type="match status" value="1"/>
</dbReference>
<dbReference type="Gene3D" id="3.40.50.2300">
    <property type="match status" value="1"/>
</dbReference>
<feature type="domain" description="Histidine kinase" evidence="10">
    <location>
        <begin position="470"/>
        <end position="690"/>
    </location>
</feature>
<evidence type="ECO:0000256" key="7">
    <source>
        <dbReference type="PROSITE-ProRule" id="PRU00169"/>
    </source>
</evidence>
<dbReference type="Gene3D" id="3.30.565.10">
    <property type="entry name" value="Histidine kinase-like ATPase, C-terminal domain"/>
    <property type="match status" value="1"/>
</dbReference>
<comment type="catalytic activity">
    <reaction evidence="1">
        <text>ATP + protein L-histidine = ADP + protein N-phospho-L-histidine.</text>
        <dbReference type="EC" id="2.7.13.3"/>
    </reaction>
</comment>
<evidence type="ECO:0000256" key="3">
    <source>
        <dbReference type="ARBA" id="ARBA00022553"/>
    </source>
</evidence>
<dbReference type="InterPro" id="IPR004358">
    <property type="entry name" value="Sig_transdc_His_kin-like_C"/>
</dbReference>
<evidence type="ECO:0000256" key="4">
    <source>
        <dbReference type="ARBA" id="ARBA00022679"/>
    </source>
</evidence>
<keyword evidence="5 12" id="KW-0418">Kinase</keyword>
<dbReference type="AlphaFoldDB" id="A0A2T5FYH1"/>
<dbReference type="PRINTS" id="PR00344">
    <property type="entry name" value="BCTRLSENSOR"/>
</dbReference>
<dbReference type="OrthoDB" id="9801651at2"/>
<evidence type="ECO:0000259" key="10">
    <source>
        <dbReference type="PROSITE" id="PS50109"/>
    </source>
</evidence>
<dbReference type="Gene3D" id="1.10.287.130">
    <property type="match status" value="1"/>
</dbReference>
<keyword evidence="9" id="KW-1133">Transmembrane helix</keyword>
<proteinExistence type="predicted"/>
<dbReference type="InterPro" id="IPR003661">
    <property type="entry name" value="HisK_dim/P_dom"/>
</dbReference>
<feature type="repeat" description="TPR" evidence="8">
    <location>
        <begin position="172"/>
        <end position="205"/>
    </location>
</feature>
<feature type="domain" description="Response regulatory" evidence="11">
    <location>
        <begin position="715"/>
        <end position="832"/>
    </location>
</feature>
<keyword evidence="8" id="KW-0802">TPR repeat</keyword>
<dbReference type="Gene3D" id="1.25.40.10">
    <property type="entry name" value="Tetratricopeptide repeat domain"/>
    <property type="match status" value="2"/>
</dbReference>
<dbReference type="SMART" id="SM00388">
    <property type="entry name" value="HisKA"/>
    <property type="match status" value="1"/>
</dbReference>
<dbReference type="InterPro" id="IPR003594">
    <property type="entry name" value="HATPase_dom"/>
</dbReference>
<keyword evidence="4" id="KW-0808">Transferase</keyword>
<dbReference type="CDD" id="cd16922">
    <property type="entry name" value="HATPase_EvgS-ArcB-TorS-like"/>
    <property type="match status" value="1"/>
</dbReference>
<dbReference type="InterPro" id="IPR005467">
    <property type="entry name" value="His_kinase_dom"/>
</dbReference>
<dbReference type="InterPro" id="IPR019734">
    <property type="entry name" value="TPR_rpt"/>
</dbReference>
<dbReference type="SUPFAM" id="SSF47384">
    <property type="entry name" value="Homodimeric domain of signal transducing histidine kinase"/>
    <property type="match status" value="1"/>
</dbReference>
<sequence length="851" mass="91817">MRWGGGVSVKRHAVMTCLVLALLMGSGVSVRAQHPSPPETASSPGRQFDSRIASAKKAMMTDPETALRGARDALTAARTIPYERERTIAIATAQWLCGEALIRLNQPEKAEPLLEEALHAISSIHPGSKLHGDLAMSRGALFAVLGRIQPALQDFQRAHDIFRAANDPRSQAIALQNIGSIYADAGDYPRVLKYFAQSSEIYDGDPSLTLSVHNNRAFALKELGRFGEAESESRLALRAATELASPLLEARILTNIAQVQLLGGKLAAAEANIARGFRIADRNPSAAGWKPFLWGVAAQAAAKRGQMEQAARLLDRAFEGIEIGRTSLPYRDFHETAYNVYAALDRNELALAHLEAYKRLDDEARTLAASTNAALMAARFDFANQDLRIARLKAGQLQRDILLARSRERLHATVLAGFLTTAVIVFSLLSFGFFRIRRSRNEVRAANAGLSEANQALAKALKAKTEFLATTSHEIRTPLNGILGMTQVILADRQVASDLREKIELVHGAGETMRALVDDILDVAKMETGHLTIHRDDMDLRRVLEDAAHLWRGQAAAKGVDLRIDLEDCPERIVEDETRLRQIVFNLMSNALKFTDAGFVSLTVRCEMRDGGERLLLDVADSGSGIPADQLEEIFESFRQVDGGMTRRHGGTGLGLAICRNLAQAMGGDIGVSSNLGTGSIFMLDLPLTRSLTADAPAAMTPTESARPESLAECALLLIEANPLTQSVLRAVLAGQVRSIEVVADLGGALAALGAGHFDHILAETGSIAAEGEDPTGPVRTILEAAGRARLSLWCQDPGEERRAALLQAGVDQILLKPIAAGELAAALQSIWNGRETARISVSEPHQAAAE</sequence>
<evidence type="ECO:0000256" key="5">
    <source>
        <dbReference type="ARBA" id="ARBA00022777"/>
    </source>
</evidence>
<dbReference type="Pfam" id="PF00512">
    <property type="entry name" value="HisKA"/>
    <property type="match status" value="1"/>
</dbReference>
<dbReference type="GO" id="GO:0000155">
    <property type="term" value="F:phosphorelay sensor kinase activity"/>
    <property type="evidence" value="ECO:0007669"/>
    <property type="project" value="InterPro"/>
</dbReference>
<evidence type="ECO:0000256" key="8">
    <source>
        <dbReference type="PROSITE-ProRule" id="PRU00339"/>
    </source>
</evidence>
<evidence type="ECO:0000256" key="2">
    <source>
        <dbReference type="ARBA" id="ARBA00012438"/>
    </source>
</evidence>
<keyword evidence="6" id="KW-0902">Two-component regulatory system</keyword>
<dbReference type="PANTHER" id="PTHR43047">
    <property type="entry name" value="TWO-COMPONENT HISTIDINE PROTEIN KINASE"/>
    <property type="match status" value="1"/>
</dbReference>
<dbReference type="CDD" id="cd00082">
    <property type="entry name" value="HisKA"/>
    <property type="match status" value="1"/>
</dbReference>
<evidence type="ECO:0000256" key="1">
    <source>
        <dbReference type="ARBA" id="ARBA00000085"/>
    </source>
</evidence>
<reference evidence="12 13" key="1">
    <citation type="submission" date="2017-09" db="EMBL/GenBank/DDBJ databases">
        <title>Sphingomonas panjinensis sp.nov., isolated from oil-contaminated soil.</title>
        <authorList>
            <person name="Wang L."/>
            <person name="Chen L."/>
        </authorList>
    </citation>
    <scope>NUCLEOTIDE SEQUENCE [LARGE SCALE GENOMIC DNA]</scope>
    <source>
        <strain evidence="12 13">FW-11</strain>
    </source>
</reference>
<feature type="transmembrane region" description="Helical" evidence="9">
    <location>
        <begin position="410"/>
        <end position="434"/>
    </location>
</feature>
<dbReference type="Pfam" id="PF02518">
    <property type="entry name" value="HATPase_c"/>
    <property type="match status" value="1"/>
</dbReference>
<accession>A0A2T5FYH1</accession>
<dbReference type="Proteomes" id="UP000244162">
    <property type="component" value="Unassembled WGS sequence"/>
</dbReference>
<keyword evidence="3" id="KW-0597">Phosphoprotein</keyword>
<name>A0A2T5FYH1_9SPHN</name>
<dbReference type="SMART" id="SM00387">
    <property type="entry name" value="HATPase_c"/>
    <property type="match status" value="1"/>
</dbReference>
<evidence type="ECO:0000256" key="6">
    <source>
        <dbReference type="ARBA" id="ARBA00023012"/>
    </source>
</evidence>
<protein>
    <recommendedName>
        <fullName evidence="2">histidine kinase</fullName>
        <ecNumber evidence="2">2.7.13.3</ecNumber>
    </recommendedName>
</protein>
<dbReference type="InterPro" id="IPR011990">
    <property type="entry name" value="TPR-like_helical_dom_sf"/>
</dbReference>
<dbReference type="EMBL" id="NWBU01000007">
    <property type="protein sequence ID" value="PTQ11571.1"/>
    <property type="molecule type" value="Genomic_DNA"/>
</dbReference>
<dbReference type="InterPro" id="IPR001789">
    <property type="entry name" value="Sig_transdc_resp-reg_receiver"/>
</dbReference>
<dbReference type="InterPro" id="IPR036890">
    <property type="entry name" value="HATPase_C_sf"/>
</dbReference>
<dbReference type="SUPFAM" id="SSF52172">
    <property type="entry name" value="CheY-like"/>
    <property type="match status" value="1"/>
</dbReference>